<dbReference type="EMBL" id="WMHD01000029">
    <property type="protein sequence ID" value="MUN75473.1"/>
    <property type="molecule type" value="Genomic_DNA"/>
</dbReference>
<name>A0A6G2FLK0_ENTCA</name>
<evidence type="ECO:0000313" key="1">
    <source>
        <dbReference type="EMBL" id="MUN75473.1"/>
    </source>
</evidence>
<dbReference type="AlphaFoldDB" id="A0A6G2FLK0"/>
<comment type="caution">
    <text evidence="1">The sequence shown here is derived from an EMBL/GenBank/DDBJ whole genome shotgun (WGS) entry which is preliminary data.</text>
</comment>
<gene>
    <name evidence="1" type="ORF">EZ027_15055</name>
</gene>
<protein>
    <submittedName>
        <fullName evidence="1">Uncharacterized protein</fullName>
    </submittedName>
</protein>
<reference evidence="1" key="1">
    <citation type="submission" date="2019-11" db="EMBL/GenBank/DDBJ databases">
        <title>Comparative Genomics of Multidrug-Resistant Enterococcus spp. isolated from Wastewater Treatment Plants.</title>
        <authorList>
            <person name="Sanderson H.A."/>
            <person name="Ortega-Polo R."/>
            <person name="Zaheer R."/>
            <person name="Goji N."/>
            <person name="Amoako K."/>
            <person name="Brown R.S."/>
            <person name="Majury A."/>
            <person name="Liss S.N."/>
            <person name="Mcallister T.A."/>
        </authorList>
    </citation>
    <scope>NUCLEOTIDE SEQUENCE</scope>
    <source>
        <strain evidence="1">B79</strain>
    </source>
</reference>
<accession>A0A6G2FLK0</accession>
<proteinExistence type="predicted"/>
<sequence length="88" mass="10132">MIYPFFYLFLILGAATCSCRCFDLSRRRAFANVFEAINDALFKKGGKAIVMNDKKWKIGEQIRCPRYKDEKLIGNKVQDGRSIASNYP</sequence>
<organism evidence="1">
    <name type="scientific">Enterococcus casseliflavus</name>
    <name type="common">Enterococcus flavescens</name>
    <dbReference type="NCBI Taxonomy" id="37734"/>
    <lineage>
        <taxon>Bacteria</taxon>
        <taxon>Bacillati</taxon>
        <taxon>Bacillota</taxon>
        <taxon>Bacilli</taxon>
        <taxon>Lactobacillales</taxon>
        <taxon>Enterococcaceae</taxon>
        <taxon>Enterococcus</taxon>
    </lineage>
</organism>